<gene>
    <name evidence="3" type="ORF">LSINAPIS_LOCUS2652</name>
</gene>
<evidence type="ECO:0000313" key="4">
    <source>
        <dbReference type="Proteomes" id="UP000324832"/>
    </source>
</evidence>
<feature type="domain" description="Chitin-binding type-2" evidence="2">
    <location>
        <begin position="27"/>
        <end position="91"/>
    </location>
</feature>
<organism evidence="3 4">
    <name type="scientific">Leptidea sinapis</name>
    <dbReference type="NCBI Taxonomy" id="189913"/>
    <lineage>
        <taxon>Eukaryota</taxon>
        <taxon>Metazoa</taxon>
        <taxon>Ecdysozoa</taxon>
        <taxon>Arthropoda</taxon>
        <taxon>Hexapoda</taxon>
        <taxon>Insecta</taxon>
        <taxon>Pterygota</taxon>
        <taxon>Neoptera</taxon>
        <taxon>Endopterygota</taxon>
        <taxon>Lepidoptera</taxon>
        <taxon>Glossata</taxon>
        <taxon>Ditrysia</taxon>
        <taxon>Papilionoidea</taxon>
        <taxon>Pieridae</taxon>
        <taxon>Dismorphiinae</taxon>
        <taxon>Leptidea</taxon>
    </lineage>
</organism>
<keyword evidence="4" id="KW-1185">Reference proteome</keyword>
<dbReference type="InterPro" id="IPR002557">
    <property type="entry name" value="Chitin-bd_dom"/>
</dbReference>
<dbReference type="Gene3D" id="2.170.140.10">
    <property type="entry name" value="Chitin binding domain"/>
    <property type="match status" value="1"/>
</dbReference>
<dbReference type="SUPFAM" id="SSF57625">
    <property type="entry name" value="Invertebrate chitin-binding proteins"/>
    <property type="match status" value="1"/>
</dbReference>
<dbReference type="AlphaFoldDB" id="A0A5E4PWP2"/>
<evidence type="ECO:0000256" key="1">
    <source>
        <dbReference type="SAM" id="MobiDB-lite"/>
    </source>
</evidence>
<dbReference type="GO" id="GO:0005576">
    <property type="term" value="C:extracellular region"/>
    <property type="evidence" value="ECO:0007669"/>
    <property type="project" value="InterPro"/>
</dbReference>
<proteinExistence type="predicted"/>
<feature type="compositionally biased region" description="Polar residues" evidence="1">
    <location>
        <begin position="95"/>
        <end position="107"/>
    </location>
</feature>
<accession>A0A5E4PWP2</accession>
<reference evidence="3 4" key="1">
    <citation type="submission" date="2017-07" db="EMBL/GenBank/DDBJ databases">
        <authorList>
            <person name="Talla V."/>
            <person name="Backstrom N."/>
        </authorList>
    </citation>
    <scope>NUCLEOTIDE SEQUENCE [LARGE SCALE GENOMIC DNA]</scope>
</reference>
<dbReference type="Pfam" id="PF01607">
    <property type="entry name" value="CBM_14"/>
    <property type="match status" value="1"/>
</dbReference>
<feature type="region of interest" description="Disordered" evidence="1">
    <location>
        <begin position="91"/>
        <end position="113"/>
    </location>
</feature>
<dbReference type="InterPro" id="IPR036508">
    <property type="entry name" value="Chitin-bd_dom_sf"/>
</dbReference>
<dbReference type="Proteomes" id="UP000324832">
    <property type="component" value="Unassembled WGS sequence"/>
</dbReference>
<dbReference type="PROSITE" id="PS50940">
    <property type="entry name" value="CHIT_BIND_II"/>
    <property type="match status" value="1"/>
</dbReference>
<evidence type="ECO:0000313" key="3">
    <source>
        <dbReference type="EMBL" id="VVC89568.1"/>
    </source>
</evidence>
<evidence type="ECO:0000259" key="2">
    <source>
        <dbReference type="PROSITE" id="PS50940"/>
    </source>
</evidence>
<dbReference type="EMBL" id="FZQP02000571">
    <property type="protein sequence ID" value="VVC89568.1"/>
    <property type="molecule type" value="Genomic_DNA"/>
</dbReference>
<name>A0A5E4PWP2_9NEOP</name>
<dbReference type="GO" id="GO:0008061">
    <property type="term" value="F:chitin binding"/>
    <property type="evidence" value="ECO:0007669"/>
    <property type="project" value="InterPro"/>
</dbReference>
<sequence length="113" mass="12601">MYIFAVVAVKVQLILKIYASREMEFLGFKCPPATYDESKVPVETNHKFEGHCYSFYSCSAGLPRLLSCDAGFAFDPAVARCVDADKVDCSRNRTEQPPLSINLQPQDKASEKS</sequence>
<dbReference type="SMART" id="SM00494">
    <property type="entry name" value="ChtBD2"/>
    <property type="match status" value="1"/>
</dbReference>
<protein>
    <recommendedName>
        <fullName evidence="2">Chitin-binding type-2 domain-containing protein</fullName>
    </recommendedName>
</protein>